<reference evidence="7" key="1">
    <citation type="journal article" date="2019" name="Int. J. Syst. Evol. Microbiol.">
        <title>The Global Catalogue of Microorganisms (GCM) 10K type strain sequencing project: providing services to taxonomists for standard genome sequencing and annotation.</title>
        <authorList>
            <consortium name="The Broad Institute Genomics Platform"/>
            <consortium name="The Broad Institute Genome Sequencing Center for Infectious Disease"/>
            <person name="Wu L."/>
            <person name="Ma J."/>
        </authorList>
    </citation>
    <scope>NUCLEOTIDE SEQUENCE [LARGE SCALE GENOMIC DNA]</scope>
    <source>
        <strain evidence="7">JCM 18961</strain>
    </source>
</reference>
<keyword evidence="7" id="KW-1185">Reference proteome</keyword>
<dbReference type="InterPro" id="IPR028994">
    <property type="entry name" value="Integrin_alpha_N"/>
</dbReference>
<feature type="signal peptide" evidence="3">
    <location>
        <begin position="1"/>
        <end position="25"/>
    </location>
</feature>
<evidence type="ECO:0000256" key="1">
    <source>
        <dbReference type="ARBA" id="ARBA00007553"/>
    </source>
</evidence>
<keyword evidence="2 3" id="KW-0732">Signal</keyword>
<dbReference type="InterPro" id="IPR002477">
    <property type="entry name" value="Peptidoglycan-bd-like"/>
</dbReference>
<dbReference type="CDD" id="cd06583">
    <property type="entry name" value="PGRP"/>
    <property type="match status" value="1"/>
</dbReference>
<dbReference type="InterPro" id="IPR036366">
    <property type="entry name" value="PGBDSf"/>
</dbReference>
<dbReference type="Pfam" id="PF01510">
    <property type="entry name" value="Amidase_2"/>
    <property type="match status" value="1"/>
</dbReference>
<feature type="domain" description="Peptidoglycan recognition protein family" evidence="5">
    <location>
        <begin position="201"/>
        <end position="348"/>
    </location>
</feature>
<evidence type="ECO:0000313" key="7">
    <source>
        <dbReference type="Proteomes" id="UP001500556"/>
    </source>
</evidence>
<organism evidence="6 7">
    <name type="scientific">Pedococcus ginsenosidimutans</name>
    <dbReference type="NCBI Taxonomy" id="490570"/>
    <lineage>
        <taxon>Bacteria</taxon>
        <taxon>Bacillati</taxon>
        <taxon>Actinomycetota</taxon>
        <taxon>Actinomycetes</taxon>
        <taxon>Micrococcales</taxon>
        <taxon>Intrasporangiaceae</taxon>
        <taxon>Pedococcus</taxon>
    </lineage>
</organism>
<dbReference type="InterPro" id="IPR006619">
    <property type="entry name" value="PGRP_domain_met/bac"/>
</dbReference>
<dbReference type="InterPro" id="IPR036505">
    <property type="entry name" value="Amidase/PGRP_sf"/>
</dbReference>
<accession>A0ABP8XY82</accession>
<name>A0ABP8XY82_9MICO</name>
<evidence type="ECO:0000256" key="3">
    <source>
        <dbReference type="SAM" id="SignalP"/>
    </source>
</evidence>
<feature type="chain" id="PRO_5047162425" description="Peptidoglycan recognition protein family domain-containing protein" evidence="3">
    <location>
        <begin position="26"/>
        <end position="755"/>
    </location>
</feature>
<dbReference type="Gene3D" id="3.40.80.10">
    <property type="entry name" value="Peptidoglycan recognition protein-like"/>
    <property type="match status" value="1"/>
</dbReference>
<evidence type="ECO:0008006" key="8">
    <source>
        <dbReference type="Google" id="ProtNLM"/>
    </source>
</evidence>
<dbReference type="SMART" id="SM00701">
    <property type="entry name" value="PGRP"/>
    <property type="match status" value="1"/>
</dbReference>
<dbReference type="SUPFAM" id="SSF47090">
    <property type="entry name" value="PGBD-like"/>
    <property type="match status" value="1"/>
</dbReference>
<dbReference type="InterPro" id="IPR002502">
    <property type="entry name" value="Amidase_domain"/>
</dbReference>
<dbReference type="SUPFAM" id="SSF69318">
    <property type="entry name" value="Integrin alpha N-terminal domain"/>
    <property type="match status" value="1"/>
</dbReference>
<dbReference type="SUPFAM" id="SSF55846">
    <property type="entry name" value="N-acetylmuramoyl-L-alanine amidase-like"/>
    <property type="match status" value="1"/>
</dbReference>
<dbReference type="InterPro" id="IPR036365">
    <property type="entry name" value="PGBD-like_sf"/>
</dbReference>
<dbReference type="Pfam" id="PF01471">
    <property type="entry name" value="PG_binding_1"/>
    <property type="match status" value="1"/>
</dbReference>
<evidence type="ECO:0000256" key="2">
    <source>
        <dbReference type="ARBA" id="ARBA00022729"/>
    </source>
</evidence>
<dbReference type="SMART" id="SM00644">
    <property type="entry name" value="Ami_2"/>
    <property type="match status" value="1"/>
</dbReference>
<protein>
    <recommendedName>
        <fullName evidence="8">Peptidoglycan recognition protein family domain-containing protein</fullName>
    </recommendedName>
</protein>
<evidence type="ECO:0000259" key="4">
    <source>
        <dbReference type="SMART" id="SM00644"/>
    </source>
</evidence>
<sequence length="755" mass="78219">MRLISAALAVALTPAFVALPTVSFAAPDAPHPVRPSVVSTSISGIDGAAAAKELSLRHRGLALSRRAVEGERVTSVLTGEQVRKRFTVAGVSWAGSTDLTADDVTVEVRLKEDAGWTDWDTLPVPDDGPQPGTPEAVGARLGTTPIVSEGATGIQVRVDTPSGRTLPDLKVTTIDPGTSAADDNLTAAQPAASASAAAIQPTIITRAQWGADESLRGSKTLSSTVKAIVIHHTAGTNDYTPETAAAQVRGIYAYDTQGLGWADIAYNFLVDKWGRVYEGRAGSITQPVRGAHAMGFNTDTMGISAIGNYETATAPAVMVDAIAKVAGWKLSQYGVSPTATTRLTSQGGTGAKYAAGVTVTLPTINAHQNTSYTLCPGKYLYPQMDTIRTKAANYAQYSNTAGAVPVPTSRLYATYGSLTLRTGSTGTAVRDLQTELNRRGYSVGTADGAFGPMTASGVSAFQKAAQLAVTGTVASNDWKALSGLAYTKVTPPAPVVVPPIAGFNADGRGDVLGRTAVGDLYYYPAGTGTIGAPVRISSGWGSFRQVVSPGDWNGDRFADIVATTSAGAVYLYKGNGKGGLLPGRTLLSNTWTSYVDVLTPGDFTGDKKPDLLARKANGELWLVAGNGKGAFTGTWRKLGTGWQTYTQVITPGDVTGDGRPDLLGRTPAGGLYLHAGTGSTTGPAYKGQSRISYGWKGYNTVFSTGDLTGDGKADLIARTAANVNTVFPGTGQGTFTTGKALKAPWGSTTMVVGVR</sequence>
<comment type="similarity">
    <text evidence="1">Belongs to the N-acetylmuramoyl-L-alanine amidase 2 family.</text>
</comment>
<gene>
    <name evidence="6" type="ORF">GCM10025782_12790</name>
</gene>
<dbReference type="Gene3D" id="2.115.10.10">
    <property type="entry name" value="Tachylectin 2"/>
    <property type="match status" value="1"/>
</dbReference>
<evidence type="ECO:0000313" key="6">
    <source>
        <dbReference type="EMBL" id="GAA4717140.1"/>
    </source>
</evidence>
<dbReference type="EMBL" id="BAABLO010000004">
    <property type="protein sequence ID" value="GAA4717140.1"/>
    <property type="molecule type" value="Genomic_DNA"/>
</dbReference>
<dbReference type="InterPro" id="IPR015510">
    <property type="entry name" value="PGRP"/>
</dbReference>
<dbReference type="Proteomes" id="UP001500556">
    <property type="component" value="Unassembled WGS sequence"/>
</dbReference>
<feature type="domain" description="N-acetylmuramoyl-L-alanine amidase" evidence="4">
    <location>
        <begin position="213"/>
        <end position="377"/>
    </location>
</feature>
<evidence type="ECO:0000259" key="5">
    <source>
        <dbReference type="SMART" id="SM00701"/>
    </source>
</evidence>
<dbReference type="RefSeq" id="WP_345501941.1">
    <property type="nucleotide sequence ID" value="NZ_BAABLO010000004.1"/>
</dbReference>
<dbReference type="PANTHER" id="PTHR11022:SF41">
    <property type="entry name" value="PEPTIDOGLYCAN-RECOGNITION PROTEIN LC-RELATED"/>
    <property type="match status" value="1"/>
</dbReference>
<dbReference type="Pfam" id="PF13517">
    <property type="entry name" value="FG-GAP_3"/>
    <property type="match status" value="1"/>
</dbReference>
<dbReference type="InterPro" id="IPR013517">
    <property type="entry name" value="FG-GAP"/>
</dbReference>
<dbReference type="Gene3D" id="1.10.101.10">
    <property type="entry name" value="PGBD-like superfamily/PGBD"/>
    <property type="match status" value="1"/>
</dbReference>
<dbReference type="PANTHER" id="PTHR11022">
    <property type="entry name" value="PEPTIDOGLYCAN RECOGNITION PROTEIN"/>
    <property type="match status" value="1"/>
</dbReference>
<proteinExistence type="inferred from homology"/>
<comment type="caution">
    <text evidence="6">The sequence shown here is derived from an EMBL/GenBank/DDBJ whole genome shotgun (WGS) entry which is preliminary data.</text>
</comment>